<feature type="region of interest" description="Disordered" evidence="1">
    <location>
        <begin position="40"/>
        <end position="68"/>
    </location>
</feature>
<feature type="compositionally biased region" description="Low complexity" evidence="1">
    <location>
        <begin position="276"/>
        <end position="289"/>
    </location>
</feature>
<name>A0A0G2DWH0_PHACM</name>
<protein>
    <submittedName>
        <fullName evidence="3">Putative tbc domain</fullName>
    </submittedName>
</protein>
<reference evidence="3 4" key="1">
    <citation type="submission" date="2015-05" db="EMBL/GenBank/DDBJ databases">
        <title>Distinctive expansion of gene families associated with plant cell wall degradation and secondary metabolism in the genomes of grapevine trunk pathogens.</title>
        <authorList>
            <person name="Lawrence D.P."/>
            <person name="Travadon R."/>
            <person name="Rolshausen P.E."/>
            <person name="Baumgartner K."/>
        </authorList>
    </citation>
    <scope>NUCLEOTIDE SEQUENCE [LARGE SCALE GENOMIC DNA]</scope>
    <source>
        <strain evidence="3">UCRPC4</strain>
    </source>
</reference>
<dbReference type="InterPro" id="IPR035969">
    <property type="entry name" value="Rab-GAP_TBC_sf"/>
</dbReference>
<dbReference type="SMART" id="SM00164">
    <property type="entry name" value="TBC"/>
    <property type="match status" value="1"/>
</dbReference>
<evidence type="ECO:0000313" key="3">
    <source>
        <dbReference type="EMBL" id="KKY14969.1"/>
    </source>
</evidence>
<dbReference type="Gene3D" id="1.10.472.80">
    <property type="entry name" value="Ypt/Rab-GAP domain of gyp1p, domain 3"/>
    <property type="match status" value="1"/>
</dbReference>
<feature type="domain" description="Rab-GAP TBC" evidence="2">
    <location>
        <begin position="543"/>
        <end position="750"/>
    </location>
</feature>
<dbReference type="PROSITE" id="PS50086">
    <property type="entry name" value="TBC_RABGAP"/>
    <property type="match status" value="1"/>
</dbReference>
<dbReference type="GO" id="GO:0031267">
    <property type="term" value="F:small GTPase binding"/>
    <property type="evidence" value="ECO:0007669"/>
    <property type="project" value="TreeGrafter"/>
</dbReference>
<proteinExistence type="predicted"/>
<dbReference type="SUPFAM" id="SSF47923">
    <property type="entry name" value="Ypt/Rab-GAP domain of gyp1p"/>
    <property type="match status" value="2"/>
</dbReference>
<dbReference type="InterPro" id="IPR050302">
    <property type="entry name" value="Rab_GAP_TBC_domain"/>
</dbReference>
<dbReference type="Pfam" id="PF00566">
    <property type="entry name" value="RabGAP-TBC"/>
    <property type="match status" value="1"/>
</dbReference>
<sequence>MPLLQDGQAERLRSLDQALASQANFESWLLAHPTSTLFLPPPQPPLSAARPCSLSEKTPPPTTAPGAVSHSQIRRKLVHHKQDYLQLQHRHARDLHSTITINKPSCLSDRRVYTISEEEDESAAVEIHSFDTVNNQSLSAKSTYRPFRQSYTGRLLNRTNKFTVVPAPIITPPASQFIDSANGRCLTEVLSWSGDEMTTVASVPDSPPDLSGSKSSKSSSCHSSSQLSSPDGLVSDVSNFEDIGLEDDAQPPAVSAVSLNRHAGPKRPSMQKMPPSAARTTTSTTVSQAHDIMSKKRNYPSIRGQVDRAVSEKYVEGIAGRPGKLTGSNKKADTIPGPYPESSTPPTSRKDLPPRTSSLSSPPPGPHYQATFRNTRARSWNLAMSDLSEEARVLTEALEYHADDMGRKHEDNVQQGVRSTRPSMEEPKQSSRGIVELPPLQKGNVMIDPLPISKEKEKVLTRTRPSWLPPKDPKEERRHLKEYQRMMAASIDAERKRESKDRTAKLEKEEARSELDKIWETYIYPDWGHVISEHRTRELWWQGISPKMRGLVWGRAVGNELALNETSYAKALQRAKDLRASEIRDIQTKRSRQWLKEIVRDAATVYPDLNLFQVGSPMYKPLVNLLSAYVMYRSDVGYMHGLHLVAANILLQISDPASAFVCMANALNRPLSLAFLTGDPAATSRHYSLAKQTLAYKFPALHDCLFNSADEKGLGLQAEEVFEPMFRTLLSNGLDPERLARVWDCWVFEGDRTIIRAGTAILGLYEGQICLIDGDDLEEKRQKVRSLLGWGPWGRAQGSWNFRDLDGGEDGFINKVRDAGKLK</sequence>
<dbReference type="AlphaFoldDB" id="A0A0G2DWH0"/>
<comment type="caution">
    <text evidence="3">The sequence shown here is derived from an EMBL/GenBank/DDBJ whole genome shotgun (WGS) entry which is preliminary data.</text>
</comment>
<feature type="compositionally biased region" description="Polar residues" evidence="1">
    <location>
        <begin position="413"/>
        <end position="422"/>
    </location>
</feature>
<reference evidence="3 4" key="2">
    <citation type="submission" date="2015-05" db="EMBL/GenBank/DDBJ databases">
        <authorList>
            <person name="Morales-Cruz A."/>
            <person name="Amrine K.C."/>
            <person name="Cantu D."/>
        </authorList>
    </citation>
    <scope>NUCLEOTIDE SEQUENCE [LARGE SCALE GENOMIC DNA]</scope>
    <source>
        <strain evidence="3">UCRPC4</strain>
    </source>
</reference>
<dbReference type="Gene3D" id="1.10.8.270">
    <property type="entry name" value="putative rabgap domain of human tbc1 domain family member 14 like domains"/>
    <property type="match status" value="1"/>
</dbReference>
<organism evidence="3 4">
    <name type="scientific">Phaeomoniella chlamydospora</name>
    <name type="common">Phaeoacremonium chlamydosporum</name>
    <dbReference type="NCBI Taxonomy" id="158046"/>
    <lineage>
        <taxon>Eukaryota</taxon>
        <taxon>Fungi</taxon>
        <taxon>Dikarya</taxon>
        <taxon>Ascomycota</taxon>
        <taxon>Pezizomycotina</taxon>
        <taxon>Eurotiomycetes</taxon>
        <taxon>Chaetothyriomycetidae</taxon>
        <taxon>Phaeomoniellales</taxon>
        <taxon>Phaeomoniellaceae</taxon>
        <taxon>Phaeomoniella</taxon>
    </lineage>
</organism>
<dbReference type="PANTHER" id="PTHR47219">
    <property type="entry name" value="RAB GTPASE-ACTIVATING PROTEIN 1-LIKE"/>
    <property type="match status" value="1"/>
</dbReference>
<feature type="region of interest" description="Disordered" evidence="1">
    <location>
        <begin position="198"/>
        <end position="235"/>
    </location>
</feature>
<accession>A0A0G2DWH0</accession>
<feature type="region of interest" description="Disordered" evidence="1">
    <location>
        <begin position="407"/>
        <end position="431"/>
    </location>
</feature>
<evidence type="ECO:0000313" key="4">
    <source>
        <dbReference type="Proteomes" id="UP000053317"/>
    </source>
</evidence>
<evidence type="ECO:0000256" key="1">
    <source>
        <dbReference type="SAM" id="MobiDB-lite"/>
    </source>
</evidence>
<dbReference type="PANTHER" id="PTHR47219:SF15">
    <property type="entry name" value="TBC1 DOMAIN FAMILY MEMBER 12 ISOFORM X1"/>
    <property type="match status" value="1"/>
</dbReference>
<gene>
    <name evidence="3" type="ORF">UCRPC4_g06556</name>
</gene>
<dbReference type="GO" id="GO:0005096">
    <property type="term" value="F:GTPase activator activity"/>
    <property type="evidence" value="ECO:0007669"/>
    <property type="project" value="TreeGrafter"/>
</dbReference>
<feature type="region of interest" description="Disordered" evidence="1">
    <location>
        <begin position="259"/>
        <end position="305"/>
    </location>
</feature>
<dbReference type="OrthoDB" id="289721at2759"/>
<keyword evidence="4" id="KW-1185">Reference proteome</keyword>
<dbReference type="InterPro" id="IPR000195">
    <property type="entry name" value="Rab-GAP-TBC_dom"/>
</dbReference>
<dbReference type="Gene3D" id="1.10.10.750">
    <property type="entry name" value="Ypt/Rab-GAP domain of gyp1p, domain 1"/>
    <property type="match status" value="1"/>
</dbReference>
<dbReference type="EMBL" id="LCWF01000199">
    <property type="protein sequence ID" value="KKY14969.1"/>
    <property type="molecule type" value="Genomic_DNA"/>
</dbReference>
<evidence type="ECO:0000259" key="2">
    <source>
        <dbReference type="PROSITE" id="PS50086"/>
    </source>
</evidence>
<dbReference type="Proteomes" id="UP000053317">
    <property type="component" value="Unassembled WGS sequence"/>
</dbReference>
<feature type="region of interest" description="Disordered" evidence="1">
    <location>
        <begin position="319"/>
        <end position="371"/>
    </location>
</feature>
<dbReference type="InterPro" id="IPR053949">
    <property type="entry name" value="SBE2/SBE22_M"/>
</dbReference>
<feature type="compositionally biased region" description="Low complexity" evidence="1">
    <location>
        <begin position="208"/>
        <end position="230"/>
    </location>
</feature>
<dbReference type="Pfam" id="PF22874">
    <property type="entry name" value="SBE2_M"/>
    <property type="match status" value="1"/>
</dbReference>